<dbReference type="Proteomes" id="UP001477672">
    <property type="component" value="Unassembled WGS sequence"/>
</dbReference>
<evidence type="ECO:0000259" key="6">
    <source>
        <dbReference type="SMART" id="SM00732"/>
    </source>
</evidence>
<dbReference type="EC" id="3.1.-.-" evidence="5"/>
<keyword evidence="1 5" id="KW-0963">Cytoplasm</keyword>
<keyword evidence="3 5" id="KW-0540">Nuclease</keyword>
<dbReference type="RefSeq" id="WP_349215298.1">
    <property type="nucleotide sequence ID" value="NZ_JBBMFA010000071.1"/>
</dbReference>
<dbReference type="NCBIfam" id="TIGR00250">
    <property type="entry name" value="RNAse_H_YqgF"/>
    <property type="match status" value="1"/>
</dbReference>
<dbReference type="Gene3D" id="3.30.420.140">
    <property type="entry name" value="YqgF/RNase H-like domain"/>
    <property type="match status" value="1"/>
</dbReference>
<comment type="caution">
    <text evidence="7">The sequence shown here is derived from an EMBL/GenBank/DDBJ whole genome shotgun (WGS) entry which is preliminary data.</text>
</comment>
<keyword evidence="4 5" id="KW-0378">Hydrolase</keyword>
<evidence type="ECO:0000256" key="1">
    <source>
        <dbReference type="ARBA" id="ARBA00022490"/>
    </source>
</evidence>
<keyword evidence="8" id="KW-1185">Reference proteome</keyword>
<dbReference type="PANTHER" id="PTHR33317">
    <property type="entry name" value="POLYNUCLEOTIDYL TRANSFERASE, RIBONUCLEASE H-LIKE SUPERFAMILY PROTEIN"/>
    <property type="match status" value="1"/>
</dbReference>
<gene>
    <name evidence="7" type="primary">ruvX</name>
    <name evidence="7" type="ORF">WMO24_05375</name>
</gene>
<dbReference type="InterPro" id="IPR005227">
    <property type="entry name" value="YqgF"/>
</dbReference>
<dbReference type="SMART" id="SM00732">
    <property type="entry name" value="YqgFc"/>
    <property type="match status" value="1"/>
</dbReference>
<dbReference type="SUPFAM" id="SSF53098">
    <property type="entry name" value="Ribonuclease H-like"/>
    <property type="match status" value="1"/>
</dbReference>
<protein>
    <recommendedName>
        <fullName evidence="5">Putative pre-16S rRNA nuclease</fullName>
        <ecNumber evidence="5">3.1.-.-</ecNumber>
    </recommendedName>
</protein>
<comment type="subcellular location">
    <subcellularLocation>
        <location evidence="5">Cytoplasm</location>
    </subcellularLocation>
</comment>
<comment type="similarity">
    <text evidence="5">Belongs to the YqgF HJR family.</text>
</comment>
<dbReference type="InterPro" id="IPR037027">
    <property type="entry name" value="YqgF/RNaseH-like_dom_sf"/>
</dbReference>
<reference evidence="7 8" key="1">
    <citation type="submission" date="2024-03" db="EMBL/GenBank/DDBJ databases">
        <title>Human intestinal bacterial collection.</title>
        <authorList>
            <person name="Pauvert C."/>
            <person name="Hitch T.C.A."/>
            <person name="Clavel T."/>
        </authorList>
    </citation>
    <scope>NUCLEOTIDE SEQUENCE [LARGE SCALE GENOMIC DNA]</scope>
    <source>
        <strain evidence="7 8">CLA-JM-H11</strain>
    </source>
</reference>
<evidence type="ECO:0000313" key="8">
    <source>
        <dbReference type="Proteomes" id="UP001477672"/>
    </source>
</evidence>
<evidence type="ECO:0000256" key="3">
    <source>
        <dbReference type="ARBA" id="ARBA00022722"/>
    </source>
</evidence>
<evidence type="ECO:0000256" key="2">
    <source>
        <dbReference type="ARBA" id="ARBA00022517"/>
    </source>
</evidence>
<name>A0ABV1GDE4_9FIRM</name>
<dbReference type="InterPro" id="IPR006641">
    <property type="entry name" value="YqgF/RNaseH-like_dom"/>
</dbReference>
<dbReference type="HAMAP" id="MF_00651">
    <property type="entry name" value="Nuclease_YqgF"/>
    <property type="match status" value="1"/>
</dbReference>
<accession>A0ABV1GDE4</accession>
<evidence type="ECO:0000313" key="7">
    <source>
        <dbReference type="EMBL" id="MEQ2519865.1"/>
    </source>
</evidence>
<comment type="function">
    <text evidence="5">Could be a nuclease involved in processing of the 5'-end of pre-16S rRNA.</text>
</comment>
<evidence type="ECO:0000256" key="5">
    <source>
        <dbReference type="HAMAP-Rule" id="MF_00651"/>
    </source>
</evidence>
<dbReference type="Pfam" id="PF03652">
    <property type="entry name" value="RuvX"/>
    <property type="match status" value="1"/>
</dbReference>
<sequence length="143" mass="15685">MKIMAVDYGDARTGLAVCDRTEFLASPVGTIEEKSFAKVAEKIVYASREFEAGMIVIGLPRNMDGTEGARAQKCRKLADTLKAIVPIPVELWDERSTTVTAASILTENGTFGKKRKQVLDSVAAVVILESYMAYRHNLQKSQS</sequence>
<dbReference type="PANTHER" id="PTHR33317:SF4">
    <property type="entry name" value="POLYNUCLEOTIDYL TRANSFERASE, RIBONUCLEASE H-LIKE SUPERFAMILY PROTEIN"/>
    <property type="match status" value="1"/>
</dbReference>
<evidence type="ECO:0000256" key="4">
    <source>
        <dbReference type="ARBA" id="ARBA00022801"/>
    </source>
</evidence>
<keyword evidence="2 5" id="KW-0690">Ribosome biogenesis</keyword>
<feature type="domain" description="YqgF/RNase H-like" evidence="6">
    <location>
        <begin position="1"/>
        <end position="101"/>
    </location>
</feature>
<organism evidence="7 8">
    <name type="scientific">Ruthenibacterium intestinale</name>
    <dbReference type="NCBI Taxonomy" id="3133163"/>
    <lineage>
        <taxon>Bacteria</taxon>
        <taxon>Bacillati</taxon>
        <taxon>Bacillota</taxon>
        <taxon>Clostridia</taxon>
        <taxon>Eubacteriales</taxon>
        <taxon>Oscillospiraceae</taxon>
        <taxon>Ruthenibacterium</taxon>
    </lineage>
</organism>
<dbReference type="EMBL" id="JBBMFA010000071">
    <property type="protein sequence ID" value="MEQ2519865.1"/>
    <property type="molecule type" value="Genomic_DNA"/>
</dbReference>
<dbReference type="InterPro" id="IPR012337">
    <property type="entry name" value="RNaseH-like_sf"/>
</dbReference>
<dbReference type="CDD" id="cd16964">
    <property type="entry name" value="YqgF"/>
    <property type="match status" value="1"/>
</dbReference>
<proteinExistence type="inferred from homology"/>